<dbReference type="Gene3D" id="1.25.10.10">
    <property type="entry name" value="Leucine-rich Repeat Variant"/>
    <property type="match status" value="2"/>
</dbReference>
<dbReference type="SUPFAM" id="SSF48371">
    <property type="entry name" value="ARM repeat"/>
    <property type="match status" value="2"/>
</dbReference>
<evidence type="ECO:0000256" key="1">
    <source>
        <dbReference type="SAM" id="MobiDB-lite"/>
    </source>
</evidence>
<name>A0A9X3ST20_9ACTN</name>
<dbReference type="InterPro" id="IPR011989">
    <property type="entry name" value="ARM-like"/>
</dbReference>
<sequence>MPDAAHVPPQRDSVLEGLAGNPALPAGMVRRFLEYRKGMGGVAMRPDLSEDMIAAIIAIDDRWLTHALACNPVLPHAFRMRLAEHPDAAIRRALASRSVAFPRALYERLAGDEDPKVREYLAGNEHVPEDLLARLAEDPHPAVRAKLAQWFTQAPEPVRQRLLTDPDERVRQAACSTYYARTPHPVPPADLLPALLSDPATRAGAIRHCALDADTADRLAADPDEQVRRQLADHPDLPARLRAVLAADPDTTVALGIFARKDTPEALRAEIHARIPSEPLSAARFEDLDEGDDAAFERRISDEMARIEFWSMRLPWVTADPLPHVDSPYACFRASAAMGDDLPEAAVTRLLNDAESSVRTMMAQHARDRIDPATAERIDRGYRPGKRTDWRPADDFPLPPEALRRLAADPEPRMRELAPRDPDLPEDLLRRLAADPNEAVRAVTATHGRLPTDVLVGLLDDPSAWVAKTAAGNPNLPVAQMDRILSLAGL</sequence>
<gene>
    <name evidence="2" type="ORF">O1R50_19305</name>
</gene>
<comment type="caution">
    <text evidence="2">The sequence shown here is derived from an EMBL/GenBank/DDBJ whole genome shotgun (WGS) entry which is preliminary data.</text>
</comment>
<feature type="compositionally biased region" description="Basic and acidic residues" evidence="1">
    <location>
        <begin position="380"/>
        <end position="394"/>
    </location>
</feature>
<evidence type="ECO:0008006" key="4">
    <source>
        <dbReference type="Google" id="ProtNLM"/>
    </source>
</evidence>
<dbReference type="EMBL" id="JAPZVP010000016">
    <property type="protein sequence ID" value="MDA1361784.1"/>
    <property type="molecule type" value="Genomic_DNA"/>
</dbReference>
<dbReference type="RefSeq" id="WP_270111817.1">
    <property type="nucleotide sequence ID" value="NZ_JAPZVP010000016.1"/>
</dbReference>
<dbReference type="InterPro" id="IPR016024">
    <property type="entry name" value="ARM-type_fold"/>
</dbReference>
<protein>
    <recommendedName>
        <fullName evidence="4">Leucine rich repeat (LRR) protein</fullName>
    </recommendedName>
</protein>
<organism evidence="2 3">
    <name type="scientific">Glycomyces luteolus</name>
    <dbReference type="NCBI Taxonomy" id="2670330"/>
    <lineage>
        <taxon>Bacteria</taxon>
        <taxon>Bacillati</taxon>
        <taxon>Actinomycetota</taxon>
        <taxon>Actinomycetes</taxon>
        <taxon>Glycomycetales</taxon>
        <taxon>Glycomycetaceae</taxon>
        <taxon>Glycomyces</taxon>
    </lineage>
</organism>
<keyword evidence="3" id="KW-1185">Reference proteome</keyword>
<reference evidence="2" key="1">
    <citation type="submission" date="2022-12" db="EMBL/GenBank/DDBJ databases">
        <title>Gycomyces niveus sp.nov.,a novel actinomycete isolated from soil in Shouguan.</title>
        <authorList>
            <person name="Yang X."/>
        </authorList>
    </citation>
    <scope>NUCLEOTIDE SEQUENCE</scope>
    <source>
        <strain evidence="2">NEAU-A15</strain>
    </source>
</reference>
<dbReference type="AlphaFoldDB" id="A0A9X3ST20"/>
<proteinExistence type="predicted"/>
<evidence type="ECO:0000313" key="2">
    <source>
        <dbReference type="EMBL" id="MDA1361784.1"/>
    </source>
</evidence>
<evidence type="ECO:0000313" key="3">
    <source>
        <dbReference type="Proteomes" id="UP001146067"/>
    </source>
</evidence>
<feature type="region of interest" description="Disordered" evidence="1">
    <location>
        <begin position="380"/>
        <end position="399"/>
    </location>
</feature>
<accession>A0A9X3ST20</accession>
<dbReference type="Proteomes" id="UP001146067">
    <property type="component" value="Unassembled WGS sequence"/>
</dbReference>